<evidence type="ECO:0000256" key="2">
    <source>
        <dbReference type="ARBA" id="ARBA00022729"/>
    </source>
</evidence>
<keyword evidence="3" id="KW-0378">Hydrolase</keyword>
<feature type="compositionally biased region" description="Basic and acidic residues" evidence="4">
    <location>
        <begin position="219"/>
        <end position="230"/>
    </location>
</feature>
<dbReference type="PROSITE" id="PS51109">
    <property type="entry name" value="G5"/>
    <property type="match status" value="1"/>
</dbReference>
<feature type="region of interest" description="Disordered" evidence="4">
    <location>
        <begin position="273"/>
        <end position="302"/>
    </location>
</feature>
<gene>
    <name evidence="6" type="ORF">SAMN05660324_0357</name>
</gene>
<evidence type="ECO:0000313" key="7">
    <source>
        <dbReference type="Proteomes" id="UP000198863"/>
    </source>
</evidence>
<dbReference type="CDD" id="cd13925">
    <property type="entry name" value="RPF"/>
    <property type="match status" value="1"/>
</dbReference>
<name>A0A1G7LS77_9ACTN</name>
<dbReference type="Pfam" id="PF07501">
    <property type="entry name" value="G5"/>
    <property type="match status" value="1"/>
</dbReference>
<dbReference type="Gene3D" id="1.10.530.10">
    <property type="match status" value="1"/>
</dbReference>
<feature type="region of interest" description="Disordered" evidence="4">
    <location>
        <begin position="216"/>
        <end position="238"/>
    </location>
</feature>
<accession>A0A1G7LS77</accession>
<sequence>MHRTLKLSLFALVLVGLVGGSAAYVLAQKSVTLTIDGESREVSTYADTAGEVLADEDVAVAPDDVLLPGADSQVDDGDTVVLNRARPLELTVDGVTTTVTTTALSVDEALDQLGYRGDGLVLSASRSQRVPLDGMALQVTTPKTVTLVADGATRDVVTTAGTAGDLLAEQGLTLSPTDRMSLYPTTPLMDRMVLQVWRVQVTEVTEQQPIDYQTVETQDPNRTEGTRDVTTEGVEGSQTVTFTVTTTDGVETSRVQTGVTVDQAPVDEQVAVGTAPRPAPAASSSSSSSGGGNTGASAPASTSGLNWDALARCEAGGNWAINTGNGYYGGLQYNVSTWNAYGGAEFASRPDLATREQQIAVGERTYAARGTSPWPSCGSRLLS</sequence>
<evidence type="ECO:0000256" key="1">
    <source>
        <dbReference type="ARBA" id="ARBA00010830"/>
    </source>
</evidence>
<dbReference type="RefSeq" id="WP_091057279.1">
    <property type="nucleotide sequence ID" value="NZ_FNCF01000001.1"/>
</dbReference>
<dbReference type="Gene3D" id="2.20.230.10">
    <property type="entry name" value="Resuscitation-promoting factor rpfb"/>
    <property type="match status" value="1"/>
</dbReference>
<dbReference type="Pfam" id="PF03990">
    <property type="entry name" value="DUF348"/>
    <property type="match status" value="3"/>
</dbReference>
<reference evidence="7" key="1">
    <citation type="submission" date="2016-10" db="EMBL/GenBank/DDBJ databases">
        <authorList>
            <person name="Varghese N."/>
            <person name="Submissions S."/>
        </authorList>
    </citation>
    <scope>NUCLEOTIDE SEQUENCE [LARGE SCALE GENOMIC DNA]</scope>
    <source>
        <strain evidence="7">DSM 44526</strain>
    </source>
</reference>
<comment type="similarity">
    <text evidence="1">Belongs to the transglycosylase family. Rpf subfamily.</text>
</comment>
<protein>
    <submittedName>
        <fullName evidence="6">Uncharacterized conserved protein YabE, contains G5 and tandem DUF348 domains</fullName>
    </submittedName>
</protein>
<dbReference type="InterPro" id="IPR010618">
    <property type="entry name" value="RPF"/>
</dbReference>
<dbReference type="SMART" id="SM01208">
    <property type="entry name" value="G5"/>
    <property type="match status" value="1"/>
</dbReference>
<evidence type="ECO:0000256" key="4">
    <source>
        <dbReference type="SAM" id="MobiDB-lite"/>
    </source>
</evidence>
<feature type="compositionally biased region" description="Low complexity" evidence="4">
    <location>
        <begin position="273"/>
        <end position="288"/>
    </location>
</feature>
<organism evidence="6 7">
    <name type="scientific">Klenkia brasiliensis</name>
    <dbReference type="NCBI Taxonomy" id="333142"/>
    <lineage>
        <taxon>Bacteria</taxon>
        <taxon>Bacillati</taxon>
        <taxon>Actinomycetota</taxon>
        <taxon>Actinomycetes</taxon>
        <taxon>Geodermatophilales</taxon>
        <taxon>Geodermatophilaceae</taxon>
        <taxon>Klenkia</taxon>
    </lineage>
</organism>
<proteinExistence type="inferred from homology"/>
<keyword evidence="2" id="KW-0732">Signal</keyword>
<dbReference type="SUPFAM" id="SSF53955">
    <property type="entry name" value="Lysozyme-like"/>
    <property type="match status" value="1"/>
</dbReference>
<dbReference type="InterPro" id="IPR011098">
    <property type="entry name" value="G5_dom"/>
</dbReference>
<dbReference type="InterPro" id="IPR023346">
    <property type="entry name" value="Lysozyme-like_dom_sf"/>
</dbReference>
<dbReference type="GO" id="GO:0016787">
    <property type="term" value="F:hydrolase activity"/>
    <property type="evidence" value="ECO:0007669"/>
    <property type="project" value="UniProtKB-KW"/>
</dbReference>
<keyword evidence="7" id="KW-1185">Reference proteome</keyword>
<evidence type="ECO:0000313" key="6">
    <source>
        <dbReference type="EMBL" id="SDF51830.1"/>
    </source>
</evidence>
<evidence type="ECO:0000256" key="3">
    <source>
        <dbReference type="ARBA" id="ARBA00022801"/>
    </source>
</evidence>
<dbReference type="Proteomes" id="UP000198863">
    <property type="component" value="Unassembled WGS sequence"/>
</dbReference>
<dbReference type="AlphaFoldDB" id="A0A1G7LS77"/>
<evidence type="ECO:0000259" key="5">
    <source>
        <dbReference type="PROSITE" id="PS51109"/>
    </source>
</evidence>
<feature type="domain" description="G5" evidence="5">
    <location>
        <begin position="196"/>
        <end position="276"/>
    </location>
</feature>
<dbReference type="OrthoDB" id="1404170at2"/>
<dbReference type="Pfam" id="PF06737">
    <property type="entry name" value="Transglycosylas"/>
    <property type="match status" value="1"/>
</dbReference>
<dbReference type="InterPro" id="IPR007137">
    <property type="entry name" value="DUF348"/>
</dbReference>
<dbReference type="EMBL" id="FNCF01000001">
    <property type="protein sequence ID" value="SDF51830.1"/>
    <property type="molecule type" value="Genomic_DNA"/>
</dbReference>